<sequence>MKNWFMIVSLISVAAAAIYTAASRCMEGSRDFR</sequence>
<proteinExistence type="predicted"/>
<dbReference type="Proteomes" id="UP000198892">
    <property type="component" value="Unassembled WGS sequence"/>
</dbReference>
<evidence type="ECO:0000313" key="2">
    <source>
        <dbReference type="Proteomes" id="UP000198892"/>
    </source>
</evidence>
<evidence type="ECO:0000313" key="1">
    <source>
        <dbReference type="EMBL" id="SFP49493.1"/>
    </source>
</evidence>
<gene>
    <name evidence="1" type="ORF">SAMN05518683_10623</name>
</gene>
<dbReference type="EMBL" id="FOXD01000006">
    <property type="protein sequence ID" value="SFP49493.1"/>
    <property type="molecule type" value="Genomic_DNA"/>
</dbReference>
<name>A0A1I5QTG0_9BACI</name>
<keyword evidence="2" id="KW-1185">Reference proteome</keyword>
<reference evidence="2" key="1">
    <citation type="submission" date="2016-10" db="EMBL/GenBank/DDBJ databases">
        <authorList>
            <person name="Varghese N."/>
            <person name="Submissions S."/>
        </authorList>
    </citation>
    <scope>NUCLEOTIDE SEQUENCE [LARGE SCALE GENOMIC DNA]</scope>
    <source>
        <strain evidence="2">S7</strain>
    </source>
</reference>
<dbReference type="AlphaFoldDB" id="A0A1I5QTG0"/>
<accession>A0A1I5QTG0</accession>
<protein>
    <submittedName>
        <fullName evidence="1">Uncharacterized protein</fullName>
    </submittedName>
</protein>
<dbReference type="STRING" id="1884432.SAMN05518683_10623"/>
<organism evidence="1 2">
    <name type="scientific">Salibacterium halotolerans</name>
    <dbReference type="NCBI Taxonomy" id="1884432"/>
    <lineage>
        <taxon>Bacteria</taxon>
        <taxon>Bacillati</taxon>
        <taxon>Bacillota</taxon>
        <taxon>Bacilli</taxon>
        <taxon>Bacillales</taxon>
        <taxon>Bacillaceae</taxon>
    </lineage>
</organism>